<dbReference type="GO" id="GO:0005829">
    <property type="term" value="C:cytosol"/>
    <property type="evidence" value="ECO:0007669"/>
    <property type="project" value="TreeGrafter"/>
</dbReference>
<dbReference type="PANTHER" id="PTHR11922">
    <property type="entry name" value="GMP SYNTHASE-RELATED"/>
    <property type="match status" value="1"/>
</dbReference>
<keyword evidence="13" id="KW-1185">Reference proteome</keyword>
<dbReference type="GO" id="GO:0005524">
    <property type="term" value="F:ATP binding"/>
    <property type="evidence" value="ECO:0007669"/>
    <property type="project" value="UniProtKB-UniRule"/>
</dbReference>
<evidence type="ECO:0000313" key="12">
    <source>
        <dbReference type="EMBL" id="RKW71517.1"/>
    </source>
</evidence>
<evidence type="ECO:0000256" key="2">
    <source>
        <dbReference type="ARBA" id="ARBA00005153"/>
    </source>
</evidence>
<evidence type="ECO:0000256" key="7">
    <source>
        <dbReference type="ARBA" id="ARBA00022840"/>
    </source>
</evidence>
<feature type="active site" description="Nucleophile" evidence="9">
    <location>
        <position position="89"/>
    </location>
</feature>
<dbReference type="UniPathway" id="UPA00189">
    <property type="reaction ID" value="UER00296"/>
</dbReference>
<dbReference type="Pfam" id="PF02540">
    <property type="entry name" value="NAD_synthase"/>
    <property type="match status" value="1"/>
</dbReference>
<dbReference type="NCBIfam" id="NF000848">
    <property type="entry name" value="PRK00074.1"/>
    <property type="match status" value="1"/>
</dbReference>
<dbReference type="InterPro" id="IPR029062">
    <property type="entry name" value="Class_I_gatase-like"/>
</dbReference>
<dbReference type="FunFam" id="3.30.300.10:FF:000002">
    <property type="entry name" value="GMP synthase [glutamine-hydrolyzing]"/>
    <property type="match status" value="1"/>
</dbReference>
<evidence type="ECO:0000313" key="13">
    <source>
        <dbReference type="Proteomes" id="UP000273119"/>
    </source>
</evidence>
<keyword evidence="4 9" id="KW-0547">Nucleotide-binding</keyword>
<dbReference type="NCBIfam" id="TIGR00884">
    <property type="entry name" value="guaA_Cterm"/>
    <property type="match status" value="1"/>
</dbReference>
<dbReference type="EC" id="6.3.5.2" evidence="9"/>
<reference evidence="12 13" key="1">
    <citation type="submission" date="2018-07" db="EMBL/GenBank/DDBJ databases">
        <title>Arthrobacter sp. nov., isolated from raw cow's milk with high bacterial count.</title>
        <authorList>
            <person name="Hahne J."/>
            <person name="Isele D."/>
            <person name="Lipski A."/>
        </authorList>
    </citation>
    <scope>NUCLEOTIDE SEQUENCE [LARGE SCALE GENOMIC DNA]</scope>
    <source>
        <strain evidence="12 13">JZ R-183</strain>
    </source>
</reference>
<dbReference type="FunFam" id="3.40.50.880:FF:000001">
    <property type="entry name" value="GMP synthase [glutamine-hydrolyzing]"/>
    <property type="match status" value="1"/>
</dbReference>
<dbReference type="Gene3D" id="3.40.50.620">
    <property type="entry name" value="HUPs"/>
    <property type="match status" value="1"/>
</dbReference>
<dbReference type="InterPro" id="IPR014729">
    <property type="entry name" value="Rossmann-like_a/b/a_fold"/>
</dbReference>
<keyword evidence="5 9" id="KW-0332">GMP biosynthesis</keyword>
<dbReference type="PROSITE" id="PS51553">
    <property type="entry name" value="GMPS_ATP_PPASE"/>
    <property type="match status" value="1"/>
</dbReference>
<proteinExistence type="inferred from homology"/>
<dbReference type="InterPro" id="IPR004739">
    <property type="entry name" value="GMP_synth_GATase"/>
</dbReference>
<dbReference type="HAMAP" id="MF_00344">
    <property type="entry name" value="GMP_synthase"/>
    <property type="match status" value="1"/>
</dbReference>
<dbReference type="Pfam" id="PF00117">
    <property type="entry name" value="GATase"/>
    <property type="match status" value="1"/>
</dbReference>
<comment type="function">
    <text evidence="1 9">Catalyzes the synthesis of GMP from XMP.</text>
</comment>
<feature type="binding site" evidence="10">
    <location>
        <begin position="231"/>
        <end position="237"/>
    </location>
    <ligand>
        <name>ATP</name>
        <dbReference type="ChEBI" id="CHEBI:30616"/>
    </ligand>
</feature>
<dbReference type="NCBIfam" id="TIGR00888">
    <property type="entry name" value="guaA_Nterm"/>
    <property type="match status" value="1"/>
</dbReference>
<feature type="domain" description="GMPS ATP-PPase" evidence="11">
    <location>
        <begin position="204"/>
        <end position="401"/>
    </location>
</feature>
<dbReference type="SUPFAM" id="SSF52317">
    <property type="entry name" value="Class I glutamine amidotransferase-like"/>
    <property type="match status" value="1"/>
</dbReference>
<dbReference type="SUPFAM" id="SSF54810">
    <property type="entry name" value="GMP synthetase C-terminal dimerisation domain"/>
    <property type="match status" value="1"/>
</dbReference>
<comment type="pathway">
    <text evidence="2 9">Purine metabolism; GMP biosynthesis; GMP from XMP (L-Gln route): step 1/1.</text>
</comment>
<dbReference type="InterPro" id="IPR022955">
    <property type="entry name" value="GMP_synthase"/>
</dbReference>
<name>A0A496PLV7_9MICC</name>
<dbReference type="CDD" id="cd01997">
    <property type="entry name" value="GMP_synthase_C"/>
    <property type="match status" value="1"/>
</dbReference>
<evidence type="ECO:0000259" key="11">
    <source>
        <dbReference type="PROSITE" id="PS51553"/>
    </source>
</evidence>
<dbReference type="CDD" id="cd01742">
    <property type="entry name" value="GATase1_GMP_Synthase"/>
    <property type="match status" value="1"/>
</dbReference>
<evidence type="ECO:0000256" key="6">
    <source>
        <dbReference type="ARBA" id="ARBA00022755"/>
    </source>
</evidence>
<dbReference type="AlphaFoldDB" id="A0A496PLV7"/>
<sequence>MTDTPSTSEQRPVLVVDYGAQYAQLIARRVREANIYSEIVPHTASTEQILAKNPAAIILSGGPSSVYAEGAPVVGADLFRAGVPTLGICYGFQAMANALGGVVAETGLREYGSTPVAATGQISTLLDGVPAEQLTWMSHGDSVSQAPEGFTVLATSEGAPVAAFADEENHLYGVQWHPEVKHSTFGQKILENFLYQGAGLTPTWTAGNIVDEQVARIREQVGNKRAICALSGGVDSAVAAALVQRAIGDQLTCVYVDHGLMRQDESAEIEKAFGASTGGAKLMVVDAAELFLGKLAGVTDPETKRKIIGEQFIRTFERAQAEIIASSEGEDVAFLVQGTLYPDVVESGGGEGTANIKSHHNVGGLPDDIEFELVEPLRALFKDEVRAVGTALGLPDEIVHRQPFPGPGLGIRIIGEVTKDRLDLLRKADAIARAELTAAGLNRQVWQMPVVLLADVRSVGVQGDHRTYGHPVVLRPVSSEDAMTADWSRLPYELLSKISNRITNEVDGVNRVVLDVTSKPPGTIEWE</sequence>
<keyword evidence="3 9" id="KW-0436">Ligase</keyword>
<dbReference type="PANTHER" id="PTHR11922:SF2">
    <property type="entry name" value="GMP SYNTHASE [GLUTAMINE-HYDROLYZING]"/>
    <property type="match status" value="1"/>
</dbReference>
<dbReference type="FunFam" id="3.40.50.620:FF:000001">
    <property type="entry name" value="GMP synthase [glutamine-hydrolyzing]"/>
    <property type="match status" value="1"/>
</dbReference>
<dbReference type="InterPro" id="IPR022310">
    <property type="entry name" value="NAD/GMP_synthase"/>
</dbReference>
<comment type="subunit">
    <text evidence="9">Homodimer.</text>
</comment>
<feature type="active site" evidence="9">
    <location>
        <position position="179"/>
    </location>
</feature>
<comment type="catalytic activity">
    <reaction evidence="9">
        <text>XMP + L-glutamine + ATP + H2O = GMP + L-glutamate + AMP + diphosphate + 2 H(+)</text>
        <dbReference type="Rhea" id="RHEA:11680"/>
        <dbReference type="ChEBI" id="CHEBI:15377"/>
        <dbReference type="ChEBI" id="CHEBI:15378"/>
        <dbReference type="ChEBI" id="CHEBI:29985"/>
        <dbReference type="ChEBI" id="CHEBI:30616"/>
        <dbReference type="ChEBI" id="CHEBI:33019"/>
        <dbReference type="ChEBI" id="CHEBI:57464"/>
        <dbReference type="ChEBI" id="CHEBI:58115"/>
        <dbReference type="ChEBI" id="CHEBI:58359"/>
        <dbReference type="ChEBI" id="CHEBI:456215"/>
        <dbReference type="EC" id="6.3.5.2"/>
    </reaction>
</comment>
<evidence type="ECO:0000256" key="9">
    <source>
        <dbReference type="HAMAP-Rule" id="MF_00344"/>
    </source>
</evidence>
<keyword evidence="8 9" id="KW-0315">Glutamine amidotransferase</keyword>
<evidence type="ECO:0000256" key="4">
    <source>
        <dbReference type="ARBA" id="ARBA00022741"/>
    </source>
</evidence>
<dbReference type="Gene3D" id="3.30.300.10">
    <property type="match status" value="1"/>
</dbReference>
<keyword evidence="7 9" id="KW-0067">ATP-binding</keyword>
<dbReference type="PRINTS" id="PR00096">
    <property type="entry name" value="GATASE"/>
</dbReference>
<dbReference type="PROSITE" id="PS51273">
    <property type="entry name" value="GATASE_TYPE_1"/>
    <property type="match status" value="1"/>
</dbReference>
<accession>A0A496PLV7</accession>
<dbReference type="InterPro" id="IPR017926">
    <property type="entry name" value="GATASE"/>
</dbReference>
<dbReference type="InterPro" id="IPR025777">
    <property type="entry name" value="GMPS_ATP_PPase_dom"/>
</dbReference>
<keyword evidence="6 9" id="KW-0658">Purine biosynthesis</keyword>
<dbReference type="PRINTS" id="PR00097">
    <property type="entry name" value="ANTSNTHASEII"/>
</dbReference>
<evidence type="ECO:0000256" key="10">
    <source>
        <dbReference type="PROSITE-ProRule" id="PRU00886"/>
    </source>
</evidence>
<dbReference type="Proteomes" id="UP000273119">
    <property type="component" value="Unassembled WGS sequence"/>
</dbReference>
<comment type="caution">
    <text evidence="12">The sequence shown here is derived from an EMBL/GenBank/DDBJ whole genome shotgun (WGS) entry which is preliminary data.</text>
</comment>
<dbReference type="Pfam" id="PF00958">
    <property type="entry name" value="GMP_synt_C"/>
    <property type="match status" value="1"/>
</dbReference>
<evidence type="ECO:0000256" key="1">
    <source>
        <dbReference type="ARBA" id="ARBA00002332"/>
    </source>
</evidence>
<protein>
    <recommendedName>
        <fullName evidence="9">GMP synthase [glutamine-hydrolyzing]</fullName>
        <ecNumber evidence="9">6.3.5.2</ecNumber>
    </recommendedName>
    <alternativeName>
        <fullName evidence="9">GMP synthetase</fullName>
    </alternativeName>
    <alternativeName>
        <fullName evidence="9">Glutamine amidotransferase</fullName>
    </alternativeName>
</protein>
<evidence type="ECO:0000256" key="5">
    <source>
        <dbReference type="ARBA" id="ARBA00022749"/>
    </source>
</evidence>
<feature type="active site" evidence="9">
    <location>
        <position position="177"/>
    </location>
</feature>
<dbReference type="RefSeq" id="WP_121483780.1">
    <property type="nucleotide sequence ID" value="NZ_QQXL01000001.1"/>
</dbReference>
<gene>
    <name evidence="9" type="primary">guaA</name>
    <name evidence="12" type="ORF">DWQ67_01335</name>
</gene>
<dbReference type="EMBL" id="QQXL01000001">
    <property type="protein sequence ID" value="RKW71517.1"/>
    <property type="molecule type" value="Genomic_DNA"/>
</dbReference>
<organism evidence="12 13">
    <name type="scientific">Galactobacter caseinivorans</name>
    <dbReference type="NCBI Taxonomy" id="2676123"/>
    <lineage>
        <taxon>Bacteria</taxon>
        <taxon>Bacillati</taxon>
        <taxon>Actinomycetota</taxon>
        <taxon>Actinomycetes</taxon>
        <taxon>Micrococcales</taxon>
        <taxon>Micrococcaceae</taxon>
        <taxon>Galactobacter</taxon>
    </lineage>
</organism>
<dbReference type="InterPro" id="IPR001674">
    <property type="entry name" value="GMP_synth_C"/>
</dbReference>
<dbReference type="GO" id="GO:0003921">
    <property type="term" value="F:GMP synthase activity"/>
    <property type="evidence" value="ECO:0007669"/>
    <property type="project" value="InterPro"/>
</dbReference>
<evidence type="ECO:0000256" key="3">
    <source>
        <dbReference type="ARBA" id="ARBA00022598"/>
    </source>
</evidence>
<dbReference type="SUPFAM" id="SSF52402">
    <property type="entry name" value="Adenine nucleotide alpha hydrolases-like"/>
    <property type="match status" value="1"/>
</dbReference>
<dbReference type="Gene3D" id="3.40.50.880">
    <property type="match status" value="1"/>
</dbReference>
<evidence type="ECO:0000256" key="8">
    <source>
        <dbReference type="ARBA" id="ARBA00022962"/>
    </source>
</evidence>